<feature type="binding site" evidence="13">
    <location>
        <position position="435"/>
    </location>
    <ligand>
        <name>K(+)</name>
        <dbReference type="ChEBI" id="CHEBI:29103"/>
    </ligand>
</feature>
<comment type="similarity">
    <text evidence="2 12">Belongs to the TrkH potassium transport family.</text>
</comment>
<keyword evidence="7 14" id="KW-0812">Transmembrane</keyword>
<evidence type="ECO:0000256" key="2">
    <source>
        <dbReference type="ARBA" id="ARBA00009137"/>
    </source>
</evidence>
<keyword evidence="13" id="KW-0479">Metal-binding</keyword>
<dbReference type="Proteomes" id="UP000050378">
    <property type="component" value="Unassembled WGS sequence"/>
</dbReference>
<evidence type="ECO:0000256" key="6">
    <source>
        <dbReference type="ARBA" id="ARBA00022538"/>
    </source>
</evidence>
<feature type="transmembrane region" description="Helical" evidence="14">
    <location>
        <begin position="328"/>
        <end position="348"/>
    </location>
</feature>
<dbReference type="GO" id="GO:0046872">
    <property type="term" value="F:metal ion binding"/>
    <property type="evidence" value="ECO:0007669"/>
    <property type="project" value="UniProtKB-KW"/>
</dbReference>
<keyword evidence="4 12" id="KW-1003">Cell membrane</keyword>
<keyword evidence="6 12" id="KW-0633">Potassium transport</keyword>
<gene>
    <name evidence="15" type="ORF">AOG27_20080</name>
    <name evidence="16" type="ORF">PQI24_18975</name>
</gene>
<dbReference type="PATRIC" id="fig|570156.3.peg.1939"/>
<feature type="binding site" evidence="13">
    <location>
        <position position="112"/>
    </location>
    <ligand>
        <name>K(+)</name>
        <dbReference type="ChEBI" id="CHEBI:29103"/>
    </ligand>
</feature>
<evidence type="ECO:0000256" key="13">
    <source>
        <dbReference type="PIRSR" id="PIRSR006247-1"/>
    </source>
</evidence>
<dbReference type="Pfam" id="PF02386">
    <property type="entry name" value="TrkH"/>
    <property type="match status" value="1"/>
</dbReference>
<dbReference type="RefSeq" id="WP_054554779.1">
    <property type="nucleotide sequence ID" value="NZ_JAQPZS010000024.1"/>
</dbReference>
<dbReference type="STRING" id="570156.AOG27_20080"/>
<dbReference type="PIRSF" id="PIRSF006247">
    <property type="entry name" value="TrkH"/>
    <property type="match status" value="1"/>
</dbReference>
<evidence type="ECO:0000313" key="16">
    <source>
        <dbReference type="EMBL" id="MEJ6498122.1"/>
    </source>
</evidence>
<dbReference type="EMBL" id="JAQPZS010000024">
    <property type="protein sequence ID" value="MEJ6498122.1"/>
    <property type="molecule type" value="Genomic_DNA"/>
</dbReference>
<keyword evidence="10 12" id="KW-0406">Ion transport</keyword>
<evidence type="ECO:0000256" key="12">
    <source>
        <dbReference type="PIRNR" id="PIRNR006247"/>
    </source>
</evidence>
<comment type="caution">
    <text evidence="15">The sequence shown here is derived from an EMBL/GenBank/DDBJ whole genome shotgun (WGS) entry which is preliminary data.</text>
</comment>
<feature type="transmembrane region" description="Helical" evidence="14">
    <location>
        <begin position="37"/>
        <end position="57"/>
    </location>
</feature>
<comment type="function">
    <text evidence="12">Low-affinity potassium transport system. Interacts with Trk system potassium uptake protein TrkA.</text>
</comment>
<keyword evidence="5 12" id="KW-0997">Cell inner membrane</keyword>
<keyword evidence="8 12" id="KW-0630">Potassium</keyword>
<evidence type="ECO:0000256" key="7">
    <source>
        <dbReference type="ARBA" id="ARBA00022692"/>
    </source>
</evidence>
<feature type="transmembrane region" description="Helical" evidence="14">
    <location>
        <begin position="184"/>
        <end position="203"/>
    </location>
</feature>
<evidence type="ECO:0000256" key="9">
    <source>
        <dbReference type="ARBA" id="ARBA00022989"/>
    </source>
</evidence>
<feature type="transmembrane region" description="Helical" evidence="14">
    <location>
        <begin position="238"/>
        <end position="255"/>
    </location>
</feature>
<keyword evidence="11 12" id="KW-0472">Membrane</keyword>
<evidence type="ECO:0000256" key="11">
    <source>
        <dbReference type="ARBA" id="ARBA00023136"/>
    </source>
</evidence>
<comment type="subcellular location">
    <subcellularLocation>
        <location evidence="1 12">Cell inner membrane</location>
        <topology evidence="1 12">Multi-pass membrane protein</topology>
    </subcellularLocation>
</comment>
<sequence length="483" mass="52683">MQFRTIIKILGQLVALFSITMVPPALVSLIYKDGGGVPFVLAFIFSVVIGLAAYYPNRHEHGDLKAREGFLIVVLFWLVLGTFAAVPLVFLQEPNLSLADSVFEAFSGLTTTGATVLTGIEYLPKSVLFYRQQLQWLGGMGIIVLAVAVLPMLGVGGMQLYRAETPGPVKDSKMTPRIADTAKHLWYIYVSLTIACTLAYWAAGMDWFDAICHAFSTIAIGGFSTYDASMGQFDSPLINFICVVFLLIAAINFSLHYAAVSSRNIRVYLRDPEFKVFLLIQLALVIVCFTVLSSNNIYADGDETLDQAMFQAVSMSTTAGFATDNFSAWPLFLPILLIFSSFIGGCAGSTGGGMKVVRVFLLYLQGIRELNRLVHPRAIYSIKLGRKALPDKVVEAVWGFFSAYALVFVIIMLALMGTGMDNISAFSATAACLNNLGPGLGEVAAHYGAISDTAKWLLTIAMVFGRLEIFTLLVLFTPTFWRG</sequence>
<evidence type="ECO:0000256" key="1">
    <source>
        <dbReference type="ARBA" id="ARBA00004429"/>
    </source>
</evidence>
<evidence type="ECO:0000313" key="15">
    <source>
        <dbReference type="EMBL" id="KPM77769.1"/>
    </source>
</evidence>
<dbReference type="PANTHER" id="PTHR32024:SF2">
    <property type="entry name" value="TRK SYSTEM POTASSIUM UPTAKE PROTEIN TRKG-RELATED"/>
    <property type="match status" value="1"/>
</dbReference>
<feature type="binding site" evidence="13">
    <location>
        <position position="111"/>
    </location>
    <ligand>
        <name>K(+)</name>
        <dbReference type="ChEBI" id="CHEBI:29103"/>
    </ligand>
</feature>
<reference evidence="16 18" key="2">
    <citation type="submission" date="2023-01" db="EMBL/GenBank/DDBJ databases">
        <title>Trichodesmium-associated heterotrophic epibiont bacteria.</title>
        <authorList>
            <person name="Cleveland C.S."/>
            <person name="Webb E.A."/>
        </authorList>
    </citation>
    <scope>NUCLEOTIDE SEQUENCE [LARGE SCALE GENOMIC DNA]</scope>
    <source>
        <strain evidence="16 18">USCH2</strain>
    </source>
</reference>
<dbReference type="GO" id="GO:0005886">
    <property type="term" value="C:plasma membrane"/>
    <property type="evidence" value="ECO:0007669"/>
    <property type="project" value="UniProtKB-SubCell"/>
</dbReference>
<feature type="transmembrane region" description="Helical" evidence="14">
    <location>
        <begin position="69"/>
        <end position="90"/>
    </location>
</feature>
<feature type="transmembrane region" description="Helical" evidence="14">
    <location>
        <begin position="396"/>
        <end position="416"/>
    </location>
</feature>
<proteinExistence type="inferred from homology"/>
<name>A0A0P7DWR9_9GAMM</name>
<dbReference type="OrthoDB" id="9810952at2"/>
<keyword evidence="18" id="KW-1185">Reference proteome</keyword>
<evidence type="ECO:0000256" key="10">
    <source>
        <dbReference type="ARBA" id="ARBA00023065"/>
    </source>
</evidence>
<evidence type="ECO:0000256" key="8">
    <source>
        <dbReference type="ARBA" id="ARBA00022958"/>
    </source>
</evidence>
<feature type="binding site" evidence="13">
    <location>
        <position position="318"/>
    </location>
    <ligand>
        <name>K(+)</name>
        <dbReference type="ChEBI" id="CHEBI:29103"/>
    </ligand>
</feature>
<feature type="binding site" evidence="13">
    <location>
        <position position="436"/>
    </location>
    <ligand>
        <name>K(+)</name>
        <dbReference type="ChEBI" id="CHEBI:29103"/>
    </ligand>
</feature>
<dbReference type="GO" id="GO:0015379">
    <property type="term" value="F:potassium:chloride symporter activity"/>
    <property type="evidence" value="ECO:0007669"/>
    <property type="project" value="InterPro"/>
</dbReference>
<feature type="transmembrane region" description="Helical" evidence="14">
    <location>
        <begin position="12"/>
        <end position="31"/>
    </location>
</feature>
<accession>A0A0P7DWR9</accession>
<evidence type="ECO:0000256" key="3">
    <source>
        <dbReference type="ARBA" id="ARBA00022448"/>
    </source>
</evidence>
<feature type="binding site" evidence="13">
    <location>
        <position position="220"/>
    </location>
    <ligand>
        <name>K(+)</name>
        <dbReference type="ChEBI" id="CHEBI:29103"/>
    </ligand>
</feature>
<feature type="binding site" evidence="13">
    <location>
        <position position="319"/>
    </location>
    <ligand>
        <name>K(+)</name>
        <dbReference type="ChEBI" id="CHEBI:29103"/>
    </ligand>
</feature>
<evidence type="ECO:0000313" key="18">
    <source>
        <dbReference type="Proteomes" id="UP001377972"/>
    </source>
</evidence>
<keyword evidence="3 12" id="KW-0813">Transport</keyword>
<feature type="transmembrane region" description="Helical" evidence="14">
    <location>
        <begin position="210"/>
        <end position="226"/>
    </location>
</feature>
<dbReference type="InterPro" id="IPR004772">
    <property type="entry name" value="TrkH"/>
</dbReference>
<evidence type="ECO:0000256" key="5">
    <source>
        <dbReference type="ARBA" id="ARBA00022519"/>
    </source>
</evidence>
<dbReference type="NCBIfam" id="TIGR00933">
    <property type="entry name" value="2a38"/>
    <property type="match status" value="1"/>
</dbReference>
<feature type="transmembrane region" description="Helical" evidence="14">
    <location>
        <begin position="276"/>
        <end position="299"/>
    </location>
</feature>
<keyword evidence="9 14" id="KW-1133">Transmembrane helix</keyword>
<dbReference type="EMBL" id="LJTC01000018">
    <property type="protein sequence ID" value="KPM77769.1"/>
    <property type="molecule type" value="Genomic_DNA"/>
</dbReference>
<feature type="transmembrane region" description="Helical" evidence="14">
    <location>
        <begin position="456"/>
        <end position="481"/>
    </location>
</feature>
<evidence type="ECO:0000313" key="17">
    <source>
        <dbReference type="Proteomes" id="UP000050378"/>
    </source>
</evidence>
<dbReference type="InterPro" id="IPR003445">
    <property type="entry name" value="Cat_transpt"/>
</dbReference>
<feature type="transmembrane region" description="Helical" evidence="14">
    <location>
        <begin position="136"/>
        <end position="161"/>
    </location>
</feature>
<evidence type="ECO:0000256" key="14">
    <source>
        <dbReference type="SAM" id="Phobius"/>
    </source>
</evidence>
<reference evidence="15 17" key="1">
    <citation type="submission" date="2015-09" db="EMBL/GenBank/DDBJ databases">
        <title>Draft Genome Sequence of Pseudoalteromonas lipolytica UCD-48B.</title>
        <authorList>
            <person name="Krusor M."/>
            <person name="Coil D.A."/>
            <person name="Lang J.M."/>
            <person name="Eisen J.A."/>
            <person name="Alexiev A."/>
        </authorList>
    </citation>
    <scope>NUCLEOTIDE SEQUENCE [LARGE SCALE GENOMIC DNA]</scope>
    <source>
        <strain evidence="15 17">UCD-48B</strain>
    </source>
</reference>
<dbReference type="Proteomes" id="UP001377972">
    <property type="component" value="Unassembled WGS sequence"/>
</dbReference>
<protein>
    <recommendedName>
        <fullName evidence="12">Trk system potassium uptake protein</fullName>
    </recommendedName>
</protein>
<feature type="binding site" evidence="13">
    <location>
        <position position="221"/>
    </location>
    <ligand>
        <name>K(+)</name>
        <dbReference type="ChEBI" id="CHEBI:29103"/>
    </ligand>
</feature>
<dbReference type="AlphaFoldDB" id="A0A0P7DWR9"/>
<feature type="transmembrane region" description="Helical" evidence="14">
    <location>
        <begin position="102"/>
        <end position="124"/>
    </location>
</feature>
<dbReference type="PANTHER" id="PTHR32024">
    <property type="entry name" value="TRK SYSTEM POTASSIUM UPTAKE PROTEIN TRKG-RELATED"/>
    <property type="match status" value="1"/>
</dbReference>
<evidence type="ECO:0000256" key="4">
    <source>
        <dbReference type="ARBA" id="ARBA00022475"/>
    </source>
</evidence>
<organism evidence="15 17">
    <name type="scientific">Pseudoalteromonas lipolytica</name>
    <dbReference type="NCBI Taxonomy" id="570156"/>
    <lineage>
        <taxon>Bacteria</taxon>
        <taxon>Pseudomonadati</taxon>
        <taxon>Pseudomonadota</taxon>
        <taxon>Gammaproteobacteria</taxon>
        <taxon>Alteromonadales</taxon>
        <taxon>Pseudoalteromonadaceae</taxon>
        <taxon>Pseudoalteromonas</taxon>
    </lineage>
</organism>